<proteinExistence type="predicted"/>
<name>A0A6I6A8J6_9PLAN</name>
<evidence type="ECO:0000313" key="1">
    <source>
        <dbReference type="EMBL" id="QGQ22376.1"/>
    </source>
</evidence>
<dbReference type="KEGG" id="gim:F1728_06670"/>
<dbReference type="Proteomes" id="UP000427281">
    <property type="component" value="Chromosome"/>
</dbReference>
<sequence>MMTDREKLTVILVQILDFSGLKVQKQKKIYEKITSSLYQAAEDAASEVDEDMEAYLVWQIKQIVNDQIIDVSRN</sequence>
<dbReference type="RefSeq" id="WP_155363457.1">
    <property type="nucleotide sequence ID" value="NZ_CP043930.1"/>
</dbReference>
<evidence type="ECO:0000313" key="2">
    <source>
        <dbReference type="Proteomes" id="UP000427281"/>
    </source>
</evidence>
<organism evidence="1 2">
    <name type="scientific">Gimesia benthica</name>
    <dbReference type="NCBI Taxonomy" id="2608982"/>
    <lineage>
        <taxon>Bacteria</taxon>
        <taxon>Pseudomonadati</taxon>
        <taxon>Planctomycetota</taxon>
        <taxon>Planctomycetia</taxon>
        <taxon>Planctomycetales</taxon>
        <taxon>Planctomycetaceae</taxon>
        <taxon>Gimesia</taxon>
    </lineage>
</organism>
<gene>
    <name evidence="1" type="ORF">F1728_06670</name>
</gene>
<protein>
    <submittedName>
        <fullName evidence="1">Uncharacterized protein</fullName>
    </submittedName>
</protein>
<reference evidence="1 2" key="1">
    <citation type="submission" date="2019-09" db="EMBL/GenBank/DDBJ databases">
        <title>Gimesia benthica sp. nov., a novel bacterium isolated from deep-sea water of the Northwest Indian Ocean.</title>
        <authorList>
            <person name="Dai X."/>
        </authorList>
    </citation>
    <scope>NUCLEOTIDE SEQUENCE [LARGE SCALE GENOMIC DNA]</scope>
    <source>
        <strain evidence="1 2">E7</strain>
    </source>
</reference>
<accession>A0A6I6A8J6</accession>
<dbReference type="AlphaFoldDB" id="A0A6I6A8J6"/>
<keyword evidence="2" id="KW-1185">Reference proteome</keyword>
<dbReference type="EMBL" id="CP043930">
    <property type="protein sequence ID" value="QGQ22376.1"/>
    <property type="molecule type" value="Genomic_DNA"/>
</dbReference>